<keyword evidence="3" id="KW-1185">Reference proteome</keyword>
<accession>A0ABN8N2D6</accession>
<feature type="chain" id="PRO_5046734415" evidence="1">
    <location>
        <begin position="30"/>
        <end position="512"/>
    </location>
</feature>
<name>A0ABN8N2D6_9CNID</name>
<comment type="caution">
    <text evidence="2">The sequence shown here is derived from an EMBL/GenBank/DDBJ whole genome shotgun (WGS) entry which is preliminary data.</text>
</comment>
<feature type="signal peptide" evidence="1">
    <location>
        <begin position="1"/>
        <end position="29"/>
    </location>
</feature>
<dbReference type="Proteomes" id="UP001159405">
    <property type="component" value="Unassembled WGS sequence"/>
</dbReference>
<dbReference type="EMBL" id="CALNXK010000009">
    <property type="protein sequence ID" value="CAH3041452.1"/>
    <property type="molecule type" value="Genomic_DNA"/>
</dbReference>
<reference evidence="2 3" key="1">
    <citation type="submission" date="2022-05" db="EMBL/GenBank/DDBJ databases">
        <authorList>
            <consortium name="Genoscope - CEA"/>
            <person name="William W."/>
        </authorList>
    </citation>
    <scope>NUCLEOTIDE SEQUENCE [LARGE SCALE GENOMIC DNA]</scope>
</reference>
<sequence>MLSQRKLLEMSKFVAYFLHLLILTAYAEGTICNSPWQLAYHNDVSGKAVSGSKASLEAAVLSGARVRVVIGTSYSAEADNVQISNNQVFAQLLNHVSKASWDKFQNNAYWWWVIVSTDGLMQMTRYNVGSNTHRGTNNAKRNIKWYVQTPGFIPKPTYSHQANGDKVRGSFNLLKSSVQNGEEIRCVSDRSYSFPLQNVVIKSQHPELVAGQTLDHVASGTKFLVGNTYWWFIMVNSRGVRDMSRWTVGAHQSRGHTQGTTAIDWFADGCWKEVYSHDAKGQQISGSLYLLTSAILSGRRVRFQVPNWNYYTAEADNLSIRNGHVTAQALKHVSKAGFTRFKSDAYWYWLMVSTTGTVRATRYNVGEHKHRGDSTDKLKVKWFVDTRPWKNILSNDQSGKVLSGCRDALVQAVRAGADVRCVQGDEVQGYVYKAQNLAVSPDEQQVAAQAVSHVSMTSAPNPNEVMIQPNAYWWFTIVSTTGLREMSRWSVGAHVDRGHTADRVGQKWFVNN</sequence>
<evidence type="ECO:0000313" key="3">
    <source>
        <dbReference type="Proteomes" id="UP001159405"/>
    </source>
</evidence>
<proteinExistence type="predicted"/>
<protein>
    <submittedName>
        <fullName evidence="2">Uncharacterized protein</fullName>
    </submittedName>
</protein>
<keyword evidence="1" id="KW-0732">Signal</keyword>
<gene>
    <name evidence="2" type="ORF">PLOB_00048258</name>
</gene>
<evidence type="ECO:0000256" key="1">
    <source>
        <dbReference type="SAM" id="SignalP"/>
    </source>
</evidence>
<organism evidence="2 3">
    <name type="scientific">Porites lobata</name>
    <dbReference type="NCBI Taxonomy" id="104759"/>
    <lineage>
        <taxon>Eukaryota</taxon>
        <taxon>Metazoa</taxon>
        <taxon>Cnidaria</taxon>
        <taxon>Anthozoa</taxon>
        <taxon>Hexacorallia</taxon>
        <taxon>Scleractinia</taxon>
        <taxon>Fungiina</taxon>
        <taxon>Poritidae</taxon>
        <taxon>Porites</taxon>
    </lineage>
</organism>
<evidence type="ECO:0000313" key="2">
    <source>
        <dbReference type="EMBL" id="CAH3041452.1"/>
    </source>
</evidence>